<dbReference type="GO" id="GO:0016301">
    <property type="term" value="F:kinase activity"/>
    <property type="evidence" value="ECO:0007669"/>
    <property type="project" value="UniProtKB-KW"/>
</dbReference>
<keyword evidence="5" id="KW-1185">Reference proteome</keyword>
<dbReference type="InterPro" id="IPR011611">
    <property type="entry name" value="PfkB_dom"/>
</dbReference>
<organism evidence="4 5">
    <name type="scientific">Laedolimicola intestinihominis</name>
    <dbReference type="NCBI Taxonomy" id="3133166"/>
    <lineage>
        <taxon>Bacteria</taxon>
        <taxon>Bacillati</taxon>
        <taxon>Bacillota</taxon>
        <taxon>Clostridia</taxon>
        <taxon>Lachnospirales</taxon>
        <taxon>Lachnospiraceae</taxon>
        <taxon>Laedolimicola</taxon>
    </lineage>
</organism>
<dbReference type="SUPFAM" id="SSF53613">
    <property type="entry name" value="Ribokinase-like"/>
    <property type="match status" value="1"/>
</dbReference>
<evidence type="ECO:0000256" key="1">
    <source>
        <dbReference type="ARBA" id="ARBA00022679"/>
    </source>
</evidence>
<dbReference type="Gene3D" id="3.40.1190.20">
    <property type="match status" value="1"/>
</dbReference>
<evidence type="ECO:0000256" key="2">
    <source>
        <dbReference type="ARBA" id="ARBA00022777"/>
    </source>
</evidence>
<evidence type="ECO:0000259" key="3">
    <source>
        <dbReference type="Pfam" id="PF00294"/>
    </source>
</evidence>
<dbReference type="Pfam" id="PF00294">
    <property type="entry name" value="PfkB"/>
    <property type="match status" value="1"/>
</dbReference>
<sequence length="304" mass="33371">MDYNALFIGSSTKDMIMLVDTPPESDQRISASQFVISLGGVASTAAAAHHKLGGKTALISIVGEDETGEYISADMLAQNYACLQLLHTDKAPSSISMIQVEKNGKRCITSYGGCIREMTFDRIDLSPLHRTRFLHLGVMNPELMLQLAQYCKEHTDALLSIDGGNIPRKLMDQLLPYTDIFIPDHKTAMKTLGLEPREACQYYVEHGARFAAVTAAEKGAIGFDGENWYHAPAISVQLVDTLGAGDNFHGAFLYAMSQDWDMNKRLYFSNVFASLSCEGLGGRIAAPTLDKVLKYMNETLSSQI</sequence>
<dbReference type="Proteomes" id="UP001438008">
    <property type="component" value="Unassembled WGS sequence"/>
</dbReference>
<name>A0ABV1FJQ6_9FIRM</name>
<dbReference type="RefSeq" id="WP_349165025.1">
    <property type="nucleotide sequence ID" value="NZ_JBBMFE010000012.1"/>
</dbReference>
<protein>
    <submittedName>
        <fullName evidence="4">PfkB family carbohydrate kinase</fullName>
    </submittedName>
</protein>
<comment type="caution">
    <text evidence="4">The sequence shown here is derived from an EMBL/GenBank/DDBJ whole genome shotgun (WGS) entry which is preliminary data.</text>
</comment>
<dbReference type="PANTHER" id="PTHR10584">
    <property type="entry name" value="SUGAR KINASE"/>
    <property type="match status" value="1"/>
</dbReference>
<dbReference type="InterPro" id="IPR029056">
    <property type="entry name" value="Ribokinase-like"/>
</dbReference>
<evidence type="ECO:0000313" key="4">
    <source>
        <dbReference type="EMBL" id="MEQ2473301.1"/>
    </source>
</evidence>
<dbReference type="EMBL" id="JBBMFE010000012">
    <property type="protein sequence ID" value="MEQ2473301.1"/>
    <property type="molecule type" value="Genomic_DNA"/>
</dbReference>
<keyword evidence="2 4" id="KW-0418">Kinase</keyword>
<gene>
    <name evidence="4" type="ORF">WMO29_12510</name>
</gene>
<feature type="domain" description="Carbohydrate kinase PfkB" evidence="3">
    <location>
        <begin position="7"/>
        <end position="288"/>
    </location>
</feature>
<evidence type="ECO:0000313" key="5">
    <source>
        <dbReference type="Proteomes" id="UP001438008"/>
    </source>
</evidence>
<reference evidence="4 5" key="1">
    <citation type="submission" date="2024-03" db="EMBL/GenBank/DDBJ databases">
        <title>Human intestinal bacterial collection.</title>
        <authorList>
            <person name="Pauvert C."/>
            <person name="Hitch T.C.A."/>
            <person name="Clavel T."/>
        </authorList>
    </citation>
    <scope>NUCLEOTIDE SEQUENCE [LARGE SCALE GENOMIC DNA]</scope>
    <source>
        <strain evidence="4 5">CLA-AA-H132</strain>
    </source>
</reference>
<dbReference type="PROSITE" id="PS00584">
    <property type="entry name" value="PFKB_KINASES_2"/>
    <property type="match status" value="1"/>
</dbReference>
<dbReference type="PANTHER" id="PTHR10584:SF166">
    <property type="entry name" value="RIBOKINASE"/>
    <property type="match status" value="1"/>
</dbReference>
<accession>A0ABV1FJQ6</accession>
<keyword evidence="1" id="KW-0808">Transferase</keyword>
<dbReference type="InterPro" id="IPR002173">
    <property type="entry name" value="Carboh/pur_kinase_PfkB_CS"/>
</dbReference>
<proteinExistence type="predicted"/>